<dbReference type="PROSITE" id="PS01031">
    <property type="entry name" value="SHSP"/>
    <property type="match status" value="1"/>
</dbReference>
<dbReference type="CDD" id="cd06464">
    <property type="entry name" value="ACD_sHsps-like"/>
    <property type="match status" value="1"/>
</dbReference>
<name>A0AAE3TCW8_9BACT</name>
<proteinExistence type="inferred from homology"/>
<accession>A0AAE3TCW8</accession>
<dbReference type="PANTHER" id="PTHR11527">
    <property type="entry name" value="HEAT-SHOCK PROTEIN 20 FAMILY MEMBER"/>
    <property type="match status" value="1"/>
</dbReference>
<dbReference type="Pfam" id="PF00011">
    <property type="entry name" value="HSP20"/>
    <property type="match status" value="1"/>
</dbReference>
<comment type="caution">
    <text evidence="5">The sequence shown here is derived from an EMBL/GenBank/DDBJ whole genome shotgun (WGS) entry which is preliminary data.</text>
</comment>
<keyword evidence="6" id="KW-1185">Reference proteome</keyword>
<comment type="similarity">
    <text evidence="1 2">Belongs to the small heat shock protein (HSP20) family.</text>
</comment>
<feature type="domain" description="SHSP" evidence="3">
    <location>
        <begin position="32"/>
        <end position="144"/>
    </location>
</feature>
<dbReference type="AlphaFoldDB" id="A0AAE3TCW8"/>
<organism evidence="5 6">
    <name type="scientific">Stygiobacter electus</name>
    <dbReference type="NCBI Taxonomy" id="3032292"/>
    <lineage>
        <taxon>Bacteria</taxon>
        <taxon>Pseudomonadati</taxon>
        <taxon>Ignavibacteriota</taxon>
        <taxon>Ignavibacteria</taxon>
        <taxon>Ignavibacteriales</taxon>
        <taxon>Melioribacteraceae</taxon>
        <taxon>Stygiobacter</taxon>
    </lineage>
</organism>
<evidence type="ECO:0000259" key="3">
    <source>
        <dbReference type="PROSITE" id="PS01031"/>
    </source>
</evidence>
<protein>
    <submittedName>
        <fullName evidence="5">Hsp20/alpha crystallin family protein</fullName>
    </submittedName>
</protein>
<dbReference type="EMBL" id="JARGDL010000001">
    <property type="protein sequence ID" value="MDF1610593.1"/>
    <property type="molecule type" value="Genomic_DNA"/>
</dbReference>
<dbReference type="InterPro" id="IPR007052">
    <property type="entry name" value="CS_dom"/>
</dbReference>
<dbReference type="InterPro" id="IPR031107">
    <property type="entry name" value="Small_HSP"/>
</dbReference>
<dbReference type="SUPFAM" id="SSF49764">
    <property type="entry name" value="HSP20-like chaperones"/>
    <property type="match status" value="1"/>
</dbReference>
<dbReference type="RefSeq" id="WP_321534358.1">
    <property type="nucleotide sequence ID" value="NZ_JARGDL010000001.1"/>
</dbReference>
<reference evidence="5" key="1">
    <citation type="submission" date="2023-03" db="EMBL/GenBank/DDBJ databases">
        <title>Stygiobacter electus gen. nov., sp. nov., facultatively anaerobic thermotolerant bacterium of the class Ignavibacteria from a well of Yessentuki mineral water deposit.</title>
        <authorList>
            <person name="Podosokorskaya O.A."/>
            <person name="Elcheninov A.G."/>
            <person name="Petrova N.F."/>
            <person name="Zavarzina D.G."/>
            <person name="Kublanov I.V."/>
            <person name="Merkel A.Y."/>
        </authorList>
    </citation>
    <scope>NUCLEOTIDE SEQUENCE</scope>
    <source>
        <strain evidence="5">09-Me</strain>
    </source>
</reference>
<evidence type="ECO:0000259" key="4">
    <source>
        <dbReference type="PROSITE" id="PS51203"/>
    </source>
</evidence>
<dbReference type="InterPro" id="IPR008978">
    <property type="entry name" value="HSP20-like_chaperone"/>
</dbReference>
<evidence type="ECO:0000313" key="6">
    <source>
        <dbReference type="Proteomes" id="UP001221302"/>
    </source>
</evidence>
<evidence type="ECO:0000256" key="1">
    <source>
        <dbReference type="PROSITE-ProRule" id="PRU00285"/>
    </source>
</evidence>
<dbReference type="PROSITE" id="PS51203">
    <property type="entry name" value="CS"/>
    <property type="match status" value="1"/>
</dbReference>
<dbReference type="Gene3D" id="2.60.40.790">
    <property type="match status" value="1"/>
</dbReference>
<dbReference type="InterPro" id="IPR002068">
    <property type="entry name" value="A-crystallin/Hsp20_dom"/>
</dbReference>
<dbReference type="Proteomes" id="UP001221302">
    <property type="component" value="Unassembled WGS sequence"/>
</dbReference>
<gene>
    <name evidence="5" type="ORF">P0M35_00390</name>
</gene>
<evidence type="ECO:0000256" key="2">
    <source>
        <dbReference type="RuleBase" id="RU003616"/>
    </source>
</evidence>
<evidence type="ECO:0000313" key="5">
    <source>
        <dbReference type="EMBL" id="MDF1610593.1"/>
    </source>
</evidence>
<feature type="domain" description="CS" evidence="4">
    <location>
        <begin position="36"/>
        <end position="141"/>
    </location>
</feature>
<sequence length="144" mass="16993">MTLIKFEPMREIETLHERMQKYFDDFSTFGFNFSETFSPKIDISEEKDKINVVAEIPGVKKENLKITLQDNILTIEGEKKKEEEKKDKNFYRCERIFGSFKRSFTLPAEVDSDKVEAKFEDGMLNITLKKIEPKVKNEKVIELK</sequence>